<dbReference type="AlphaFoldDB" id="A0AAE0EKW7"/>
<sequence length="227" mass="25458">MEAPKLQLKLVIDKKAKKLLFAEAGKDFVDFLFYFISLPISTVVRLLNKKSEVGCLDDLYAAIENLDNVYIQKDVTKNYLINPRGAVLRTKVPLLLSDLKAPKVYGCGSCLNSVAYVYGSVCPDCKGFCNMGITDVVSYVASSKNNIDTVGFVKSLVTFMVMDNLDVEPILSNTSFITLLKKFSIKDLGEVEERKSNSARMRYVFSRAILFFNCVNMALHRRTKAFL</sequence>
<keyword evidence="2" id="KW-1185">Reference proteome</keyword>
<dbReference type="EMBL" id="JANJYJ010000001">
    <property type="protein sequence ID" value="KAK3232253.1"/>
    <property type="molecule type" value="Genomic_DNA"/>
</dbReference>
<evidence type="ECO:0000313" key="2">
    <source>
        <dbReference type="Proteomes" id="UP001281410"/>
    </source>
</evidence>
<reference evidence="1" key="1">
    <citation type="journal article" date="2023" name="Plant J.">
        <title>Genome sequences and population genomics provide insights into the demographic history, inbreeding, and mutation load of two 'living fossil' tree species of Dipteronia.</title>
        <authorList>
            <person name="Feng Y."/>
            <person name="Comes H.P."/>
            <person name="Chen J."/>
            <person name="Zhu S."/>
            <person name="Lu R."/>
            <person name="Zhang X."/>
            <person name="Li P."/>
            <person name="Qiu J."/>
            <person name="Olsen K.M."/>
            <person name="Qiu Y."/>
        </authorList>
    </citation>
    <scope>NUCLEOTIDE SEQUENCE</scope>
    <source>
        <strain evidence="1">NBL</strain>
    </source>
</reference>
<organism evidence="1 2">
    <name type="scientific">Dipteronia sinensis</name>
    <dbReference type="NCBI Taxonomy" id="43782"/>
    <lineage>
        <taxon>Eukaryota</taxon>
        <taxon>Viridiplantae</taxon>
        <taxon>Streptophyta</taxon>
        <taxon>Embryophyta</taxon>
        <taxon>Tracheophyta</taxon>
        <taxon>Spermatophyta</taxon>
        <taxon>Magnoliopsida</taxon>
        <taxon>eudicotyledons</taxon>
        <taxon>Gunneridae</taxon>
        <taxon>Pentapetalae</taxon>
        <taxon>rosids</taxon>
        <taxon>malvids</taxon>
        <taxon>Sapindales</taxon>
        <taxon>Sapindaceae</taxon>
        <taxon>Hippocastanoideae</taxon>
        <taxon>Acereae</taxon>
        <taxon>Dipteronia</taxon>
    </lineage>
</organism>
<accession>A0AAE0EKW7</accession>
<name>A0AAE0EKW7_9ROSI</name>
<dbReference type="InterPro" id="IPR007750">
    <property type="entry name" value="DUF674"/>
</dbReference>
<gene>
    <name evidence="1" type="ORF">Dsin_004134</name>
</gene>
<evidence type="ECO:0000313" key="1">
    <source>
        <dbReference type="EMBL" id="KAK3232253.1"/>
    </source>
</evidence>
<dbReference type="PANTHER" id="PTHR33103">
    <property type="entry name" value="OS01G0153900 PROTEIN"/>
    <property type="match status" value="1"/>
</dbReference>
<protein>
    <submittedName>
        <fullName evidence="1">Uncharacterized protein</fullName>
    </submittedName>
</protein>
<dbReference type="Proteomes" id="UP001281410">
    <property type="component" value="Unassembled WGS sequence"/>
</dbReference>
<dbReference type="Pfam" id="PF05056">
    <property type="entry name" value="DUF674"/>
    <property type="match status" value="1"/>
</dbReference>
<proteinExistence type="predicted"/>
<dbReference type="PANTHER" id="PTHR33103:SF19">
    <property type="entry name" value="OS09G0544700 PROTEIN"/>
    <property type="match status" value="1"/>
</dbReference>
<comment type="caution">
    <text evidence="1">The sequence shown here is derived from an EMBL/GenBank/DDBJ whole genome shotgun (WGS) entry which is preliminary data.</text>
</comment>